<proteinExistence type="predicted"/>
<evidence type="ECO:0000313" key="1">
    <source>
        <dbReference type="EMBL" id="GGX86854.1"/>
    </source>
</evidence>
<organism evidence="1 2">
    <name type="scientific">Streptomyces hiroshimensis</name>
    <dbReference type="NCBI Taxonomy" id="66424"/>
    <lineage>
        <taxon>Bacteria</taxon>
        <taxon>Bacillati</taxon>
        <taxon>Actinomycetota</taxon>
        <taxon>Actinomycetes</taxon>
        <taxon>Kitasatosporales</taxon>
        <taxon>Streptomycetaceae</taxon>
        <taxon>Streptomyces</taxon>
    </lineage>
</organism>
<reference evidence="2" key="1">
    <citation type="journal article" date="2019" name="Int. J. Syst. Evol. Microbiol.">
        <title>The Global Catalogue of Microorganisms (GCM) 10K type strain sequencing project: providing services to taxonomists for standard genome sequencing and annotation.</title>
        <authorList>
            <consortium name="The Broad Institute Genomics Platform"/>
            <consortium name="The Broad Institute Genome Sequencing Center for Infectious Disease"/>
            <person name="Wu L."/>
            <person name="Ma J."/>
        </authorList>
    </citation>
    <scope>NUCLEOTIDE SEQUENCE [LARGE SCALE GENOMIC DNA]</scope>
    <source>
        <strain evidence="2">JCM 4586</strain>
    </source>
</reference>
<evidence type="ECO:0000313" key="2">
    <source>
        <dbReference type="Proteomes" id="UP000659223"/>
    </source>
</evidence>
<sequence length="66" mass="6772">MAALMDESAADSRARSRVVSATFLFAGWGVADAVPAMVAAATTATAAVSIRLWVVGVVRKFSALCV</sequence>
<name>A0ABQ2YJY8_9ACTN</name>
<dbReference type="EMBL" id="BMUT01000007">
    <property type="protein sequence ID" value="GGX86854.1"/>
    <property type="molecule type" value="Genomic_DNA"/>
</dbReference>
<accession>A0ABQ2YJY8</accession>
<comment type="caution">
    <text evidence="1">The sequence shown here is derived from an EMBL/GenBank/DDBJ whole genome shotgun (WGS) entry which is preliminary data.</text>
</comment>
<protein>
    <submittedName>
        <fullName evidence="1">Uncharacterized protein</fullName>
    </submittedName>
</protein>
<gene>
    <name evidence="1" type="ORF">GCM10010324_35450</name>
</gene>
<keyword evidence="2" id="KW-1185">Reference proteome</keyword>
<dbReference type="Proteomes" id="UP000659223">
    <property type="component" value="Unassembled WGS sequence"/>
</dbReference>